<dbReference type="EMBL" id="LAVV01003265">
    <property type="protein sequence ID" value="KNZ62260.1"/>
    <property type="molecule type" value="Genomic_DNA"/>
</dbReference>
<evidence type="ECO:0000256" key="1">
    <source>
        <dbReference type="SAM" id="Phobius"/>
    </source>
</evidence>
<dbReference type="AlphaFoldDB" id="A0A0L6VQ12"/>
<evidence type="ECO:0000313" key="3">
    <source>
        <dbReference type="Proteomes" id="UP000037035"/>
    </source>
</evidence>
<organism evidence="2 3">
    <name type="scientific">Puccinia sorghi</name>
    <dbReference type="NCBI Taxonomy" id="27349"/>
    <lineage>
        <taxon>Eukaryota</taxon>
        <taxon>Fungi</taxon>
        <taxon>Dikarya</taxon>
        <taxon>Basidiomycota</taxon>
        <taxon>Pucciniomycotina</taxon>
        <taxon>Pucciniomycetes</taxon>
        <taxon>Pucciniales</taxon>
        <taxon>Pucciniaceae</taxon>
        <taxon>Puccinia</taxon>
    </lineage>
</organism>
<keyword evidence="1" id="KW-0472">Membrane</keyword>
<proteinExistence type="predicted"/>
<keyword evidence="3" id="KW-1185">Reference proteome</keyword>
<sequence>MEKCRCKVEICDRRRNTGTALLKLVLEYVGISSLSYSSLNLFLFLILSYYSFFFFHFLYFLINSRAFRLNHRQKSSFFFFFFFFFSFSSHTLYLYSVYIISTNTSNLIIARNPKFQHIVRTKKALLHCSYCYRIVGSENWPLKYTFWAKQFNSPLLGMDLFVFELINHISGRYDFISDMIYSENNTVKDYSILPPVISGLVNFSSRESKSDLMKKKKCFSALLDKLDFIFHRKPNNRVVNKKHVLKMVDFWKPNQKNLRKFLRNSPNDSQSERKLFSRFQADRFTINVWRANKNRNNSLLPLNNTKIKLNSPSCLITDGLR</sequence>
<keyword evidence="1" id="KW-0812">Transmembrane</keyword>
<keyword evidence="1" id="KW-1133">Transmembrane helix</keyword>
<dbReference type="VEuPathDB" id="FungiDB:VP01_1293g1"/>
<accession>A0A0L6VQ12</accession>
<gene>
    <name evidence="2" type="ORF">VP01_1293g1</name>
</gene>
<protein>
    <submittedName>
        <fullName evidence="2">Uncharacterized protein</fullName>
    </submittedName>
</protein>
<feature type="transmembrane region" description="Helical" evidence="1">
    <location>
        <begin position="42"/>
        <end position="62"/>
    </location>
</feature>
<evidence type="ECO:0000313" key="2">
    <source>
        <dbReference type="EMBL" id="KNZ62260.1"/>
    </source>
</evidence>
<comment type="caution">
    <text evidence="2">The sequence shown here is derived from an EMBL/GenBank/DDBJ whole genome shotgun (WGS) entry which is preliminary data.</text>
</comment>
<feature type="transmembrane region" description="Helical" evidence="1">
    <location>
        <begin position="20"/>
        <end position="36"/>
    </location>
</feature>
<feature type="transmembrane region" description="Helical" evidence="1">
    <location>
        <begin position="77"/>
        <end position="98"/>
    </location>
</feature>
<dbReference type="Proteomes" id="UP000037035">
    <property type="component" value="Unassembled WGS sequence"/>
</dbReference>
<name>A0A0L6VQ12_9BASI</name>
<reference evidence="2 3" key="1">
    <citation type="submission" date="2015-08" db="EMBL/GenBank/DDBJ databases">
        <title>Next Generation Sequencing and Analysis of the Genome of Puccinia sorghi L Schw, the Causal Agent of Maize Common Rust.</title>
        <authorList>
            <person name="Rochi L."/>
            <person name="Burguener G."/>
            <person name="Darino M."/>
            <person name="Turjanski A."/>
            <person name="Kreff E."/>
            <person name="Dieguez M.J."/>
            <person name="Sacco F."/>
        </authorList>
    </citation>
    <scope>NUCLEOTIDE SEQUENCE [LARGE SCALE GENOMIC DNA]</scope>
    <source>
        <strain evidence="2 3">RO10H11247</strain>
    </source>
</reference>